<keyword evidence="3" id="KW-1185">Reference proteome</keyword>
<organism evidence="2 3">
    <name type="scientific">Muribaculum gordoncarteri</name>
    <dbReference type="NCBI Taxonomy" id="2530390"/>
    <lineage>
        <taxon>Bacteria</taxon>
        <taxon>Pseudomonadati</taxon>
        <taxon>Bacteroidota</taxon>
        <taxon>Bacteroidia</taxon>
        <taxon>Bacteroidales</taxon>
        <taxon>Muribaculaceae</taxon>
        <taxon>Muribaculum</taxon>
    </lineage>
</organism>
<dbReference type="KEGG" id="mgod:E7746_14495"/>
<reference evidence="2 3" key="1">
    <citation type="submission" date="2019-02" db="EMBL/GenBank/DDBJ databases">
        <title>Isolation and identification of novel species under the genus Muribaculum.</title>
        <authorList>
            <person name="Miyake S."/>
            <person name="Ding Y."/>
            <person name="Low A."/>
            <person name="Soh M."/>
            <person name="Seedorf H."/>
        </authorList>
    </citation>
    <scope>NUCLEOTIDE SEQUENCE [LARGE SCALE GENOMIC DNA]</scope>
    <source>
        <strain evidence="2 3">TLL-A4</strain>
        <plasmid evidence="3">ptaa-4-1</plasmid>
    </source>
</reference>
<dbReference type="Proteomes" id="UP000297031">
    <property type="component" value="Plasmid pTAA-4-1"/>
</dbReference>
<feature type="domain" description="Chitin-binding type-3" evidence="1">
    <location>
        <begin position="1016"/>
        <end position="1061"/>
    </location>
</feature>
<dbReference type="GO" id="GO:0005576">
    <property type="term" value="C:extracellular region"/>
    <property type="evidence" value="ECO:0007669"/>
    <property type="project" value="InterPro"/>
</dbReference>
<keyword evidence="2" id="KW-0614">Plasmid</keyword>
<evidence type="ECO:0000313" key="2">
    <source>
        <dbReference type="EMBL" id="QCD37147.1"/>
    </source>
</evidence>
<dbReference type="RefSeq" id="WP_135472862.1">
    <property type="nucleotide sequence ID" value="NZ_CP039394.1"/>
</dbReference>
<protein>
    <recommendedName>
        <fullName evidence="1">Chitin-binding type-3 domain-containing protein</fullName>
    </recommendedName>
</protein>
<accession>A0A4P7VRZ8</accession>
<dbReference type="EMBL" id="CP039394">
    <property type="protein sequence ID" value="QCD37147.1"/>
    <property type="molecule type" value="Genomic_DNA"/>
</dbReference>
<evidence type="ECO:0000313" key="3">
    <source>
        <dbReference type="Proteomes" id="UP000297031"/>
    </source>
</evidence>
<dbReference type="GeneID" id="82151170"/>
<dbReference type="GO" id="GO:0004553">
    <property type="term" value="F:hydrolase activity, hydrolyzing O-glycosyl compounds"/>
    <property type="evidence" value="ECO:0007669"/>
    <property type="project" value="InterPro"/>
</dbReference>
<dbReference type="GO" id="GO:0005975">
    <property type="term" value="P:carbohydrate metabolic process"/>
    <property type="evidence" value="ECO:0007669"/>
    <property type="project" value="InterPro"/>
</dbReference>
<gene>
    <name evidence="2" type="ORF">E7746_14495</name>
</gene>
<proteinExistence type="predicted"/>
<geneLocation type="plasmid" evidence="3">
    <name>ptaa-4-1</name>
</geneLocation>
<dbReference type="Gene3D" id="2.10.10.20">
    <property type="entry name" value="Carbohydrate-binding module superfamily 5/12"/>
    <property type="match status" value="1"/>
</dbReference>
<name>A0A4P7VRZ8_9BACT</name>
<dbReference type="SMART" id="SM00495">
    <property type="entry name" value="ChtBD3"/>
    <property type="match status" value="2"/>
</dbReference>
<evidence type="ECO:0000259" key="1">
    <source>
        <dbReference type="SMART" id="SM00495"/>
    </source>
</evidence>
<dbReference type="OrthoDB" id="1031347at2"/>
<dbReference type="GO" id="GO:0030246">
    <property type="term" value="F:carbohydrate binding"/>
    <property type="evidence" value="ECO:0007669"/>
    <property type="project" value="InterPro"/>
</dbReference>
<feature type="domain" description="Chitin-binding type-3" evidence="1">
    <location>
        <begin position="741"/>
        <end position="791"/>
    </location>
</feature>
<sequence length="1535" mass="171546">MITLHFNNKTLKIYEDDSSYRYRALGEKTTLTLKFSMPEFIEIPVGAWCEYQGEVYTLNKPENFKKSGTRRLEYTLTLGDPSELLGEYKMRNTVDHRLKWSLCAKPHEFIEIIVANLNQRAGGGWSVGECIDVTEKTVEFNHSYCDAALQSVAEVFNTEFEIIGKVIHLRKVEYFKNDPLPLGYGKGNGFKPGVGRSTDSGQVPVKRLYVQGGSRNIDRSKYGAPDLLLPKGQTLEYEGRVYKADSDGYFIERYDIISSARKEDSFDCSEIYPSRVGEVTSVVTVDANKNWYDFVDNTIPSNLNFNDYLIEGETATIIFQSGMLAGDEKQFEFKYDHDKRRFELKPQEIDGITMPNASYIPQVGDKYAVFGIMLPNEYIRNDADKSGASWEMFREAARYLYENEDPKFTFSGELQSLYTKKNWLRIGGRLKIGSYILFTDEQFAKDGVPIRIVGIKENLSSPYSPIITISNESRGTSVSSKLKEIDQNEVKIDEAHGDAIRFTKRRFRDATETMSMLEDALLDNFTNSINPIAVRTMQMLVGDESLQFRFVQSRTSLVAVGFNITYNDTTKQLSCPHGYLQHLTLGINTLAPSHTPNEYLIWEMNGYQSPQLTDGSKQYYLYARVHRTNTSAVGSFLLSPTAIAMKQEANYYHLLVGVLNSEYDGERSFATLYGFTEILPGRVTTDKVVSADGNSFFDMLANAFKLGNKLRFNINGDNKLILNGTMVQSESGDEFPVPCYRGVWNSQTTYYKGDLVSYNDGRGTSMYVCIAPSYCTGRVPGGDDNAYWSLYASQGTNGDWSKLIYRYSINRPTTPEGNSPAGWSDTPDKDTITFNHGSTFTYKDGYRVSPATADGNLSKNRISFTTRTANQTIAIELVVSSEENYDFGILGILDDAGMTRTTNYAARISGKKSEVFYVNVPTPGSHFVEVGYAKDSSTSQNEDCVKYRILTVENCWVSVGRFNGMSKNVGAWSVPVPFSIDTTDTERIYLLSDSDTVPGTPYSDPHIDDYVPPLTNNEYAADKSYSVGALVRYNNRYYKAIKASSSGNAHNPSDSTYWTVVNSWTDNPSGVTYTHQYEFESVRYKRDGVWGAFSTPTLWLRYALNGDFTEYRYAVNGSKASAPALASKNRNPSGWSVGQPTLGTLQYMWRTFAKISGETNELLSDWSSPVRVTPYDGVDGKPGKDGKSPVLVFCGKYDNTKTYYGNEHRLDAVKYGNEYYIARIDAGTFSGVTPDSTSKWNSFGASFESIATNLLLAEGANIGDWFIKAGQIVSTLDDTAANRILLQVGRYVGSTFIYEPKIILETDTSSGDHIMPGESSRGAVVTLDATSGLVETRSKQNYDVSYMSPSGIFANRAGTEAMSATTGRTFRASLVGLGFANVDKSEWNIDKLSTLVMGVYGSAQNSGTAMAVGGFFDKLYAHGLILHRRAVSGSNQTVYLSYNHTIVVGYTSDQATVYLPSNPYEGQVIFVKQWWTGSMRFKPRSGHHIYDDATENDYYDFSEGQGGMFVFSIGYVTSGNTTTKKESWLVSRWKY</sequence>
<dbReference type="InterPro" id="IPR003610">
    <property type="entry name" value="CBM5/12"/>
</dbReference>